<evidence type="ECO:0000256" key="1">
    <source>
        <dbReference type="SAM" id="Phobius"/>
    </source>
</evidence>
<keyword evidence="3" id="KW-1185">Reference proteome</keyword>
<evidence type="ECO:0000313" key="2">
    <source>
        <dbReference type="EMBL" id="KIN09867.1"/>
    </source>
</evidence>
<protein>
    <submittedName>
        <fullName evidence="2">Uncharacterized protein</fullName>
    </submittedName>
</protein>
<gene>
    <name evidence="2" type="ORF">SU60_17155</name>
</gene>
<proteinExistence type="predicted"/>
<dbReference type="Proteomes" id="UP000031977">
    <property type="component" value="Unassembled WGS sequence"/>
</dbReference>
<keyword evidence="1" id="KW-0812">Transmembrane</keyword>
<name>A0A0C3I699_9VIBR</name>
<keyword evidence="1" id="KW-0472">Membrane</keyword>
<keyword evidence="1" id="KW-1133">Transmembrane helix</keyword>
<evidence type="ECO:0000313" key="3">
    <source>
        <dbReference type="Proteomes" id="UP000031977"/>
    </source>
</evidence>
<reference evidence="2 3" key="1">
    <citation type="submission" date="2015-01" db="EMBL/GenBank/DDBJ databases">
        <title>Draft genome of Vibrio mytili type strain CAIM 528.</title>
        <authorList>
            <person name="Gonzalez-Castillo A."/>
            <person name="Gomez-Gil B."/>
            <person name="Enciso-Ibarra J."/>
        </authorList>
    </citation>
    <scope>NUCLEOTIDE SEQUENCE [LARGE SCALE GENOMIC DNA]</scope>
    <source>
        <strain evidence="2 3">CAIM 528</strain>
    </source>
</reference>
<feature type="transmembrane region" description="Helical" evidence="1">
    <location>
        <begin position="48"/>
        <end position="72"/>
    </location>
</feature>
<dbReference type="AlphaFoldDB" id="A0A0C3I699"/>
<accession>A0A0C3I699</accession>
<sequence>MPKKSEYRVLIGLSWLAYFQRLEARTQSIVVAAPANQVNLPQADYCYIFWIYIFKLWSATVGLGGVFTSLSLCSTEHAVFKYTALSSVACLQ</sequence>
<comment type="caution">
    <text evidence="2">The sequence shown here is derived from an EMBL/GenBank/DDBJ whole genome shotgun (WGS) entry which is preliminary data.</text>
</comment>
<organism evidence="2 3">
    <name type="scientific">Vibrio mytili</name>
    <dbReference type="NCBI Taxonomy" id="50718"/>
    <lineage>
        <taxon>Bacteria</taxon>
        <taxon>Pseudomonadati</taxon>
        <taxon>Pseudomonadota</taxon>
        <taxon>Gammaproteobacteria</taxon>
        <taxon>Vibrionales</taxon>
        <taxon>Vibrionaceae</taxon>
        <taxon>Vibrio</taxon>
    </lineage>
</organism>
<dbReference type="EMBL" id="JXOK01000065">
    <property type="protein sequence ID" value="KIN09867.1"/>
    <property type="molecule type" value="Genomic_DNA"/>
</dbReference>